<keyword evidence="2" id="KW-1283">Bacterial microcompartment</keyword>
<reference evidence="4" key="1">
    <citation type="submission" date="2020-10" db="EMBL/GenBank/DDBJ databases">
        <authorList>
            <person name="Gilroy R."/>
        </authorList>
    </citation>
    <scope>NUCLEOTIDE SEQUENCE</scope>
    <source>
        <strain evidence="4">ChiSjej2B20-13462</strain>
    </source>
</reference>
<dbReference type="Proteomes" id="UP000886874">
    <property type="component" value="Unassembled WGS sequence"/>
</dbReference>
<evidence type="ECO:0000256" key="1">
    <source>
        <dbReference type="ARBA" id="ARBA00024322"/>
    </source>
</evidence>
<dbReference type="Pfam" id="PF00936">
    <property type="entry name" value="BMC"/>
    <property type="match status" value="1"/>
</dbReference>
<dbReference type="GO" id="GO:0031469">
    <property type="term" value="C:bacterial microcompartment"/>
    <property type="evidence" value="ECO:0007669"/>
    <property type="project" value="UniProtKB-SubCell"/>
</dbReference>
<dbReference type="InterPro" id="IPR044870">
    <property type="entry name" value="BMC_CP"/>
</dbReference>
<dbReference type="AlphaFoldDB" id="A0A9D0Z5S2"/>
<evidence type="ECO:0000259" key="3">
    <source>
        <dbReference type="PROSITE" id="PS51931"/>
    </source>
</evidence>
<dbReference type="SMART" id="SM00877">
    <property type="entry name" value="BMC"/>
    <property type="match status" value="2"/>
</dbReference>
<protein>
    <submittedName>
        <fullName evidence="4">Ethanolamine utilization microcompartment protein EutL</fullName>
    </submittedName>
</protein>
<dbReference type="SUPFAM" id="SSF143414">
    <property type="entry name" value="CcmK-like"/>
    <property type="match status" value="1"/>
</dbReference>
<name>A0A9D0Z5S2_9FIRM</name>
<proteinExistence type="predicted"/>
<dbReference type="PIRSF" id="PIRSF012290">
    <property type="entry name" value="EutL_PduB"/>
    <property type="match status" value="1"/>
</dbReference>
<dbReference type="Gene3D" id="3.30.70.1710">
    <property type="match status" value="2"/>
</dbReference>
<dbReference type="GO" id="GO:0005198">
    <property type="term" value="F:structural molecule activity"/>
    <property type="evidence" value="ECO:0007669"/>
    <property type="project" value="InterPro"/>
</dbReference>
<reference evidence="4" key="2">
    <citation type="journal article" date="2021" name="PeerJ">
        <title>Extensive microbial diversity within the chicken gut microbiome revealed by metagenomics and culture.</title>
        <authorList>
            <person name="Gilroy R."/>
            <person name="Ravi A."/>
            <person name="Getino M."/>
            <person name="Pursley I."/>
            <person name="Horton D.L."/>
            <person name="Alikhan N.F."/>
            <person name="Baker D."/>
            <person name="Gharbi K."/>
            <person name="Hall N."/>
            <person name="Watson M."/>
            <person name="Adriaenssens E.M."/>
            <person name="Foster-Nyarko E."/>
            <person name="Jarju S."/>
            <person name="Secka A."/>
            <person name="Antonio M."/>
            <person name="Oren A."/>
            <person name="Chaudhuri R.R."/>
            <person name="La Ragione R."/>
            <person name="Hildebrand F."/>
            <person name="Pallen M.J."/>
        </authorList>
    </citation>
    <scope>NUCLEOTIDE SEQUENCE</scope>
    <source>
        <strain evidence="4">ChiSjej2B20-13462</strain>
    </source>
</reference>
<dbReference type="NCBIfam" id="NF011934">
    <property type="entry name" value="PRK15405.1"/>
    <property type="match status" value="1"/>
</dbReference>
<comment type="subcellular location">
    <subcellularLocation>
        <location evidence="1">Bacterial microcompartment</location>
    </subcellularLocation>
</comment>
<evidence type="ECO:0000313" key="5">
    <source>
        <dbReference type="Proteomes" id="UP000886874"/>
    </source>
</evidence>
<evidence type="ECO:0000313" key="4">
    <source>
        <dbReference type="EMBL" id="HIQ69518.1"/>
    </source>
</evidence>
<feature type="domain" description="BMC circularly permuted" evidence="3">
    <location>
        <begin position="1"/>
        <end position="117"/>
    </location>
</feature>
<evidence type="ECO:0000256" key="2">
    <source>
        <dbReference type="ARBA" id="ARBA00024446"/>
    </source>
</evidence>
<dbReference type="InterPro" id="IPR030983">
    <property type="entry name" value="EutL"/>
</dbReference>
<dbReference type="InterPro" id="IPR037233">
    <property type="entry name" value="CcmK-like_sf"/>
</dbReference>
<comment type="caution">
    <text evidence="4">The sequence shown here is derived from an EMBL/GenBank/DDBJ whole genome shotgun (WGS) entry which is preliminary data.</text>
</comment>
<dbReference type="PROSITE" id="PS51931">
    <property type="entry name" value="BMC_CP"/>
    <property type="match status" value="1"/>
</dbReference>
<gene>
    <name evidence="4" type="primary">eutL</name>
    <name evidence="4" type="ORF">IAA67_04210</name>
</gene>
<dbReference type="NCBIfam" id="TIGR04502">
    <property type="entry name" value="microcomp_EutL"/>
    <property type="match status" value="1"/>
</dbReference>
<dbReference type="InterPro" id="IPR000249">
    <property type="entry name" value="BMC_dom"/>
</dbReference>
<sequence length="217" mass="22434">MIGELLPGTILCRSLIPNLSPGLARTLELPDRSRSIGILSCDSDDLLYLALDEATKDANVEVVYARSLYAGAANATTALAGEVIGVLAGPTPEEVASGLDRAQRFLESGVGFRSAAPDNRVVYLAHCVSRTGSYLARVAQVPVGQALAYLVAPPVEALVGLDAALKASDVDLMQYFAPPTETNFSGGLLTGTQSACQAACDAFAAAVTELAAHPKEG</sequence>
<dbReference type="InterPro" id="IPR009193">
    <property type="entry name" value="EutL_PduB"/>
</dbReference>
<organism evidence="4 5">
    <name type="scientific">Candidatus Avoscillospira stercorigallinarum</name>
    <dbReference type="NCBI Taxonomy" id="2840708"/>
    <lineage>
        <taxon>Bacteria</taxon>
        <taxon>Bacillati</taxon>
        <taxon>Bacillota</taxon>
        <taxon>Clostridia</taxon>
        <taxon>Eubacteriales</taxon>
        <taxon>Oscillospiraceae</taxon>
        <taxon>Oscillospiraceae incertae sedis</taxon>
        <taxon>Candidatus Avoscillospira</taxon>
    </lineage>
</organism>
<dbReference type="EMBL" id="DVFN01000064">
    <property type="protein sequence ID" value="HIQ69518.1"/>
    <property type="molecule type" value="Genomic_DNA"/>
</dbReference>
<accession>A0A9D0Z5S2</accession>